<evidence type="ECO:0000256" key="7">
    <source>
        <dbReference type="RuleBase" id="RU004254"/>
    </source>
</evidence>
<dbReference type="InterPro" id="IPR003171">
    <property type="entry name" value="Mehydrof_redctse-like"/>
</dbReference>
<evidence type="ECO:0000256" key="4">
    <source>
        <dbReference type="ARBA" id="ARBA00022630"/>
    </source>
</evidence>
<comment type="pathway">
    <text evidence="2 7">One-carbon metabolism; tetrahydrofolate interconversion.</text>
</comment>
<dbReference type="PANTHER" id="PTHR45754:SF3">
    <property type="entry name" value="METHYLENETETRAHYDROFOLATE REDUCTASE (NADPH)"/>
    <property type="match status" value="1"/>
</dbReference>
<dbReference type="Gene3D" id="3.20.20.220">
    <property type="match status" value="1"/>
</dbReference>
<sequence>MKSFYRKNERITNLIKKAGRKKLISIELNPYKPIDFNLVKLIDPSFCSVLWIARKNEANDPKRLESVIISKELVRRGYTVLVHVPGLFYSKTKAKIILNTLKDYGVRNLFILRGVGPWIEIENCEFPFAVNLIQFVRNEFHNYFDIVTAGFPHVHPATRTMEDEMYFLRQKVISGANIIMTQACLTPERYRNYKRLCVKYAIDVPIICGVLMLRSWNDFIRIKRMSCFIDKDVMKSAVVAKRQHNERDHGRNHTKLIISQILDDELLTGVNILTQNYLELAKNILEETNAKHYQAHPRR</sequence>
<protein>
    <recommendedName>
        <fullName evidence="10">Methylenetetrahydrofolate reductase (NAD(P)H)</fullName>
    </recommendedName>
</protein>
<evidence type="ECO:0000256" key="6">
    <source>
        <dbReference type="ARBA" id="ARBA00023002"/>
    </source>
</evidence>
<dbReference type="PANTHER" id="PTHR45754">
    <property type="entry name" value="METHYLENETETRAHYDROFOLATE REDUCTASE"/>
    <property type="match status" value="1"/>
</dbReference>
<evidence type="ECO:0000313" key="8">
    <source>
        <dbReference type="EMBL" id="KAL3280810.1"/>
    </source>
</evidence>
<name>A0ABD2NQ92_9CUCU</name>
<proteinExistence type="inferred from homology"/>
<evidence type="ECO:0008006" key="10">
    <source>
        <dbReference type="Google" id="ProtNLM"/>
    </source>
</evidence>
<evidence type="ECO:0000313" key="9">
    <source>
        <dbReference type="Proteomes" id="UP001516400"/>
    </source>
</evidence>
<dbReference type="SUPFAM" id="SSF51730">
    <property type="entry name" value="FAD-linked oxidoreductase"/>
    <property type="match status" value="1"/>
</dbReference>
<keyword evidence="6" id="KW-0560">Oxidoreductase</keyword>
<evidence type="ECO:0000256" key="2">
    <source>
        <dbReference type="ARBA" id="ARBA00004777"/>
    </source>
</evidence>
<comment type="cofactor">
    <cofactor evidence="1">
        <name>FAD</name>
        <dbReference type="ChEBI" id="CHEBI:57692"/>
    </cofactor>
</comment>
<keyword evidence="5" id="KW-0274">FAD</keyword>
<evidence type="ECO:0000256" key="3">
    <source>
        <dbReference type="ARBA" id="ARBA00006743"/>
    </source>
</evidence>
<evidence type="ECO:0000256" key="5">
    <source>
        <dbReference type="ARBA" id="ARBA00022827"/>
    </source>
</evidence>
<dbReference type="Pfam" id="PF02219">
    <property type="entry name" value="MTHFR"/>
    <property type="match status" value="1"/>
</dbReference>
<accession>A0ABD2NQ92</accession>
<organism evidence="8 9">
    <name type="scientific">Cryptolaemus montrouzieri</name>
    <dbReference type="NCBI Taxonomy" id="559131"/>
    <lineage>
        <taxon>Eukaryota</taxon>
        <taxon>Metazoa</taxon>
        <taxon>Ecdysozoa</taxon>
        <taxon>Arthropoda</taxon>
        <taxon>Hexapoda</taxon>
        <taxon>Insecta</taxon>
        <taxon>Pterygota</taxon>
        <taxon>Neoptera</taxon>
        <taxon>Endopterygota</taxon>
        <taxon>Coleoptera</taxon>
        <taxon>Polyphaga</taxon>
        <taxon>Cucujiformia</taxon>
        <taxon>Coccinelloidea</taxon>
        <taxon>Coccinellidae</taxon>
        <taxon>Scymninae</taxon>
        <taxon>Scymnini</taxon>
        <taxon>Cryptolaemus</taxon>
    </lineage>
</organism>
<reference evidence="8 9" key="1">
    <citation type="journal article" date="2021" name="BMC Biol.">
        <title>Horizontally acquired antibacterial genes associated with adaptive radiation of ladybird beetles.</title>
        <authorList>
            <person name="Li H.S."/>
            <person name="Tang X.F."/>
            <person name="Huang Y.H."/>
            <person name="Xu Z.Y."/>
            <person name="Chen M.L."/>
            <person name="Du X.Y."/>
            <person name="Qiu B.Y."/>
            <person name="Chen P.T."/>
            <person name="Zhang W."/>
            <person name="Slipinski A."/>
            <person name="Escalona H.E."/>
            <person name="Waterhouse R.M."/>
            <person name="Zwick A."/>
            <person name="Pang H."/>
        </authorList>
    </citation>
    <scope>NUCLEOTIDE SEQUENCE [LARGE SCALE GENOMIC DNA]</scope>
    <source>
        <strain evidence="8">SYSU2018</strain>
    </source>
</reference>
<dbReference type="InterPro" id="IPR029041">
    <property type="entry name" value="FAD-linked_oxidoreductase-like"/>
</dbReference>
<dbReference type="EMBL" id="JABFTP020000144">
    <property type="protein sequence ID" value="KAL3280810.1"/>
    <property type="molecule type" value="Genomic_DNA"/>
</dbReference>
<dbReference type="Proteomes" id="UP001516400">
    <property type="component" value="Unassembled WGS sequence"/>
</dbReference>
<gene>
    <name evidence="8" type="ORF">HHI36_004041</name>
</gene>
<comment type="similarity">
    <text evidence="3">Belongs to the methylenetetrahydrofolate reductase family.</text>
</comment>
<comment type="caution">
    <text evidence="8">The sequence shown here is derived from an EMBL/GenBank/DDBJ whole genome shotgun (WGS) entry which is preliminary data.</text>
</comment>
<keyword evidence="4" id="KW-0285">Flavoprotein</keyword>
<evidence type="ECO:0000256" key="1">
    <source>
        <dbReference type="ARBA" id="ARBA00001974"/>
    </source>
</evidence>
<dbReference type="GO" id="GO:0004489">
    <property type="term" value="F:methylenetetrahydrofolate reductase [NAD(P)H] activity"/>
    <property type="evidence" value="ECO:0007669"/>
    <property type="project" value="UniProtKB-ARBA"/>
</dbReference>
<keyword evidence="9" id="KW-1185">Reference proteome</keyword>
<dbReference type="AlphaFoldDB" id="A0ABD2NQ92"/>